<organism evidence="6 7">
    <name type="scientific">Salipiger pallidus</name>
    <dbReference type="NCBI Taxonomy" id="1775170"/>
    <lineage>
        <taxon>Bacteria</taxon>
        <taxon>Pseudomonadati</taxon>
        <taxon>Pseudomonadota</taxon>
        <taxon>Alphaproteobacteria</taxon>
        <taxon>Rhodobacterales</taxon>
        <taxon>Roseobacteraceae</taxon>
        <taxon>Salipiger</taxon>
    </lineage>
</organism>
<reference evidence="6" key="1">
    <citation type="journal article" date="2014" name="Int. J. Syst. Evol. Microbiol.">
        <title>Complete genome sequence of Corynebacterium casei LMG S-19264T (=DSM 44701T), isolated from a smear-ripened cheese.</title>
        <authorList>
            <consortium name="US DOE Joint Genome Institute (JGI-PGF)"/>
            <person name="Walter F."/>
            <person name="Albersmeier A."/>
            <person name="Kalinowski J."/>
            <person name="Ruckert C."/>
        </authorList>
    </citation>
    <scope>NUCLEOTIDE SEQUENCE</scope>
    <source>
        <strain evidence="6">CGMCC 1.15762</strain>
    </source>
</reference>
<keyword evidence="2 3" id="KW-0975">Bacterial flagellum</keyword>
<evidence type="ECO:0000259" key="5">
    <source>
        <dbReference type="Pfam" id="PF00700"/>
    </source>
</evidence>
<evidence type="ECO:0000259" key="4">
    <source>
        <dbReference type="Pfam" id="PF00669"/>
    </source>
</evidence>
<evidence type="ECO:0000256" key="1">
    <source>
        <dbReference type="ARBA" id="ARBA00005709"/>
    </source>
</evidence>
<evidence type="ECO:0000313" key="7">
    <source>
        <dbReference type="Proteomes" id="UP000617145"/>
    </source>
</evidence>
<dbReference type="RefSeq" id="WP_188790253.1">
    <property type="nucleotide sequence ID" value="NZ_BMJV01000004.1"/>
</dbReference>
<dbReference type="Proteomes" id="UP000617145">
    <property type="component" value="Unassembled WGS sequence"/>
</dbReference>
<dbReference type="InterPro" id="IPR001029">
    <property type="entry name" value="Flagellin_N"/>
</dbReference>
<comment type="subcellular location">
    <subcellularLocation>
        <location evidence="3">Secreted</location>
    </subcellularLocation>
    <subcellularLocation>
        <location evidence="3">Bacterial flagellum</location>
    </subcellularLocation>
</comment>
<feature type="domain" description="Flagellin N-terminal" evidence="4">
    <location>
        <begin position="4"/>
        <end position="137"/>
    </location>
</feature>
<keyword evidence="3" id="KW-0964">Secreted</keyword>
<keyword evidence="7" id="KW-1185">Reference proteome</keyword>
<proteinExistence type="inferred from homology"/>
<dbReference type="InterPro" id="IPR001492">
    <property type="entry name" value="Flagellin"/>
</dbReference>
<dbReference type="GO" id="GO:0005198">
    <property type="term" value="F:structural molecule activity"/>
    <property type="evidence" value="ECO:0007669"/>
    <property type="project" value="UniProtKB-UniRule"/>
</dbReference>
<comment type="similarity">
    <text evidence="1 3">Belongs to the bacterial flagellin family.</text>
</comment>
<reference evidence="6" key="2">
    <citation type="submission" date="2020-09" db="EMBL/GenBank/DDBJ databases">
        <authorList>
            <person name="Sun Q."/>
            <person name="Zhou Y."/>
        </authorList>
    </citation>
    <scope>NUCLEOTIDE SEQUENCE</scope>
    <source>
        <strain evidence="6">CGMCC 1.15762</strain>
    </source>
</reference>
<dbReference type="InterPro" id="IPR046358">
    <property type="entry name" value="Flagellin_C"/>
</dbReference>
<comment type="caution">
    <text evidence="6">The sequence shown here is derived from an EMBL/GenBank/DDBJ whole genome shotgun (WGS) entry which is preliminary data.</text>
</comment>
<dbReference type="PRINTS" id="PR00207">
    <property type="entry name" value="FLAGELLIN"/>
</dbReference>
<dbReference type="SUPFAM" id="SSF64518">
    <property type="entry name" value="Phase 1 flagellin"/>
    <property type="match status" value="1"/>
</dbReference>
<dbReference type="PANTHER" id="PTHR42792:SF2">
    <property type="entry name" value="FLAGELLIN"/>
    <property type="match status" value="1"/>
</dbReference>
<dbReference type="EMBL" id="BMJV01000004">
    <property type="protein sequence ID" value="GGG73137.1"/>
    <property type="molecule type" value="Genomic_DNA"/>
</dbReference>
<evidence type="ECO:0000256" key="2">
    <source>
        <dbReference type="ARBA" id="ARBA00023143"/>
    </source>
</evidence>
<sequence length="432" mass="43882">MSSILTNDSASIALMTLQGVNSSIADVQKEIATGKRVSGADDNAAVWAIAKTMQADVEGYKKVSDSLALGSATLSVARQGAETITDLLTEMKGKIVSAQGENVDRAKIQTDVDALREQIGAVVDSAQFNGLNLLKNQDSASGSGAVNVLGFLQRDASGVRGVDIAVAKHDLGTAQSTISATGGTYDASAATTTLNATQTGTVSGAGITVSAGMGFNLQIFGTDGDDSSFSQADMRTSALAAQTQAEMASSEISYVARDGDTMNDVMTGLKAAYDRYAADNGIATSTLSMTVSGNNMSIASSVTTGSDTIAVTLASLSSDAGNTIGGGLASLADIDVSTGSGATTALDQIEGLLQTSVNAAASFGSDEKRLDTQTAFNSKLTSAMQSGIGTLVDADMEEASARLQALQVQQQLSIQALSIANSAPQTLLGLFR</sequence>
<keyword evidence="6" id="KW-0282">Flagellum</keyword>
<protein>
    <recommendedName>
        <fullName evidence="3">Flagellin</fullName>
    </recommendedName>
</protein>
<keyword evidence="6" id="KW-0966">Cell projection</keyword>
<dbReference type="GO" id="GO:0005576">
    <property type="term" value="C:extracellular region"/>
    <property type="evidence" value="ECO:0007669"/>
    <property type="project" value="UniProtKB-SubCell"/>
</dbReference>
<dbReference type="Pfam" id="PF00700">
    <property type="entry name" value="Flagellin_C"/>
    <property type="match status" value="1"/>
</dbReference>
<feature type="domain" description="Flagellin C-terminal" evidence="5">
    <location>
        <begin position="347"/>
        <end position="431"/>
    </location>
</feature>
<evidence type="ECO:0000313" key="6">
    <source>
        <dbReference type="EMBL" id="GGG73137.1"/>
    </source>
</evidence>
<dbReference type="AlphaFoldDB" id="A0A8J2ZJV1"/>
<comment type="function">
    <text evidence="3">Flagellin is the subunit protein which polymerizes to form the filaments of bacterial flagella.</text>
</comment>
<name>A0A8J2ZJV1_9RHOB</name>
<dbReference type="PANTHER" id="PTHR42792">
    <property type="entry name" value="FLAGELLIN"/>
    <property type="match status" value="1"/>
</dbReference>
<keyword evidence="6" id="KW-0969">Cilium</keyword>
<dbReference type="Pfam" id="PF00669">
    <property type="entry name" value="Flagellin_N"/>
    <property type="match status" value="1"/>
</dbReference>
<gene>
    <name evidence="6" type="ORF">GCM10011415_21720</name>
</gene>
<evidence type="ECO:0000256" key="3">
    <source>
        <dbReference type="RuleBase" id="RU362073"/>
    </source>
</evidence>
<dbReference type="GO" id="GO:0009288">
    <property type="term" value="C:bacterial-type flagellum"/>
    <property type="evidence" value="ECO:0007669"/>
    <property type="project" value="UniProtKB-SubCell"/>
</dbReference>
<accession>A0A8J2ZJV1</accession>
<dbReference type="Gene3D" id="1.20.1330.10">
    <property type="entry name" value="f41 fragment of flagellin, N-terminal domain"/>
    <property type="match status" value="2"/>
</dbReference>